<dbReference type="Pfam" id="PF01743">
    <property type="entry name" value="PolyA_pol"/>
    <property type="match status" value="1"/>
</dbReference>
<evidence type="ECO:0000256" key="1">
    <source>
        <dbReference type="ARBA" id="ARBA00001946"/>
    </source>
</evidence>
<dbReference type="GO" id="GO:0016779">
    <property type="term" value="F:nucleotidyltransferase activity"/>
    <property type="evidence" value="ECO:0007669"/>
    <property type="project" value="UniProtKB-KW"/>
</dbReference>
<evidence type="ECO:0000256" key="6">
    <source>
        <dbReference type="ARBA" id="ARBA00022842"/>
    </source>
</evidence>
<dbReference type="GO" id="GO:0008033">
    <property type="term" value="P:tRNA processing"/>
    <property type="evidence" value="ECO:0007669"/>
    <property type="project" value="UniProtKB-KW"/>
</dbReference>
<dbReference type="SUPFAM" id="SSF81891">
    <property type="entry name" value="Poly A polymerase C-terminal region-like"/>
    <property type="match status" value="1"/>
</dbReference>
<evidence type="ECO:0000256" key="5">
    <source>
        <dbReference type="ARBA" id="ARBA00022723"/>
    </source>
</evidence>
<dbReference type="GO" id="GO:0046872">
    <property type="term" value="F:metal ion binding"/>
    <property type="evidence" value="ECO:0007669"/>
    <property type="project" value="UniProtKB-KW"/>
</dbReference>
<organism evidence="9 10">
    <name type="scientific">Devosia nanyangense</name>
    <dbReference type="NCBI Taxonomy" id="1228055"/>
    <lineage>
        <taxon>Bacteria</taxon>
        <taxon>Pseudomonadati</taxon>
        <taxon>Pseudomonadota</taxon>
        <taxon>Alphaproteobacteria</taxon>
        <taxon>Hyphomicrobiales</taxon>
        <taxon>Devosiaceae</taxon>
        <taxon>Devosia</taxon>
    </lineage>
</organism>
<evidence type="ECO:0000256" key="3">
    <source>
        <dbReference type="ARBA" id="ARBA00022694"/>
    </source>
</evidence>
<keyword evidence="2 7" id="KW-0808">Transferase</keyword>
<evidence type="ECO:0000313" key="9">
    <source>
        <dbReference type="EMBL" id="MBI4922034.1"/>
    </source>
</evidence>
<proteinExistence type="inferred from homology"/>
<protein>
    <submittedName>
        <fullName evidence="9">CCA tRNA nucleotidyltransferase</fullName>
    </submittedName>
</protein>
<gene>
    <name evidence="9" type="ORF">HY834_09815</name>
</gene>
<evidence type="ECO:0000313" key="10">
    <source>
        <dbReference type="Proteomes" id="UP000782610"/>
    </source>
</evidence>
<evidence type="ECO:0000256" key="2">
    <source>
        <dbReference type="ARBA" id="ARBA00022679"/>
    </source>
</evidence>
<dbReference type="PANTHER" id="PTHR46173:SF1">
    <property type="entry name" value="CCA TRNA NUCLEOTIDYLTRANSFERASE 1, MITOCHONDRIAL"/>
    <property type="match status" value="1"/>
</dbReference>
<dbReference type="SUPFAM" id="SSF81301">
    <property type="entry name" value="Nucleotidyltransferase"/>
    <property type="match status" value="1"/>
</dbReference>
<keyword evidence="7" id="KW-0694">RNA-binding</keyword>
<dbReference type="PANTHER" id="PTHR46173">
    <property type="entry name" value="CCA TRNA NUCLEOTIDYLTRANSFERASE 1, MITOCHONDRIAL"/>
    <property type="match status" value="1"/>
</dbReference>
<comment type="cofactor">
    <cofactor evidence="1">
        <name>Mg(2+)</name>
        <dbReference type="ChEBI" id="CHEBI:18420"/>
    </cofactor>
</comment>
<evidence type="ECO:0000256" key="4">
    <source>
        <dbReference type="ARBA" id="ARBA00022695"/>
    </source>
</evidence>
<comment type="caution">
    <text evidence="9">The sequence shown here is derived from an EMBL/GenBank/DDBJ whole genome shotgun (WGS) entry which is preliminary data.</text>
</comment>
<keyword evidence="5" id="KW-0479">Metal-binding</keyword>
<dbReference type="GO" id="GO:0000049">
    <property type="term" value="F:tRNA binding"/>
    <property type="evidence" value="ECO:0007669"/>
    <property type="project" value="TreeGrafter"/>
</dbReference>
<feature type="domain" description="Poly A polymerase head" evidence="8">
    <location>
        <begin position="37"/>
        <end position="159"/>
    </location>
</feature>
<keyword evidence="3" id="KW-0819">tRNA processing</keyword>
<dbReference type="Gene3D" id="1.10.3090.10">
    <property type="entry name" value="cca-adding enzyme, domain 2"/>
    <property type="match status" value="1"/>
</dbReference>
<keyword evidence="6" id="KW-0460">Magnesium</keyword>
<keyword evidence="4" id="KW-0548">Nucleotidyltransferase</keyword>
<dbReference type="InterPro" id="IPR002646">
    <property type="entry name" value="PolA_pol_head_dom"/>
</dbReference>
<sequence length="398" mass="43689">MVIPNAVAQRLKQAPWLRRGETQRLFALLDGAAGRTRAVGGIVRDTLLERLREAPEIDFATELLPDEVMRRAGEAGIGVYPTGIEHGTVTLKLGDLVAEVTTLREDVETDGRRAKVRFGTDWRHDAGRRDFTLNALYASMDGDLFDPINGGEDCLAGRVRFIGDPDQRIVEDRLRVFRFFRFSASHGQERLDADGLAAVTRASGDLGGVSAERVGHEMRRVLGLARIAKTLRAMTRAGILTIAEPLLEQLGAYERRAHKPNFVARLSLLLAGHSQGVVKDRWRLSNDEITDAETILAAAQLLIAFRLNEAAYRYPAALADAVEIAATLAGWTEAGKSAVVQHLGKIDVPHFPLSGGDLVARGMRPGPELGAELDRLERIWIESGFALDRDALLKQAQR</sequence>
<accession>A0A933L0J5</accession>
<dbReference type="Proteomes" id="UP000782610">
    <property type="component" value="Unassembled WGS sequence"/>
</dbReference>
<evidence type="ECO:0000256" key="7">
    <source>
        <dbReference type="RuleBase" id="RU003953"/>
    </source>
</evidence>
<evidence type="ECO:0000259" key="8">
    <source>
        <dbReference type="Pfam" id="PF01743"/>
    </source>
</evidence>
<comment type="similarity">
    <text evidence="7">Belongs to the tRNA nucleotidyltransferase/poly(A) polymerase family.</text>
</comment>
<name>A0A933L0J5_9HYPH</name>
<dbReference type="AlphaFoldDB" id="A0A933L0J5"/>
<dbReference type="InterPro" id="IPR043519">
    <property type="entry name" value="NT_sf"/>
</dbReference>
<reference evidence="9" key="1">
    <citation type="submission" date="2020-07" db="EMBL/GenBank/DDBJ databases">
        <title>Huge and variable diversity of episymbiotic CPR bacteria and DPANN archaea in groundwater ecosystems.</title>
        <authorList>
            <person name="He C.Y."/>
            <person name="Keren R."/>
            <person name="Whittaker M."/>
            <person name="Farag I.F."/>
            <person name="Doudna J."/>
            <person name="Cate J.H.D."/>
            <person name="Banfield J.F."/>
        </authorList>
    </citation>
    <scope>NUCLEOTIDE SEQUENCE</scope>
    <source>
        <strain evidence="9">NC_groundwater_1586_Pr3_B-0.1um_66_15</strain>
    </source>
</reference>
<dbReference type="Gene3D" id="3.30.460.10">
    <property type="entry name" value="Beta Polymerase, domain 2"/>
    <property type="match status" value="1"/>
</dbReference>
<dbReference type="InterPro" id="IPR050264">
    <property type="entry name" value="Bact_CCA-adding_enz_type3_sf"/>
</dbReference>
<dbReference type="EMBL" id="JACRAF010000027">
    <property type="protein sequence ID" value="MBI4922034.1"/>
    <property type="molecule type" value="Genomic_DNA"/>
</dbReference>